<dbReference type="InterPro" id="IPR002300">
    <property type="entry name" value="aa-tRNA-synth_Ia"/>
</dbReference>
<feature type="domain" description="Methionyl/Valyl/Leucyl/Isoleucyl-tRNA synthetase anticodon-binding" evidence="10">
    <location>
        <begin position="738"/>
        <end position="884"/>
    </location>
</feature>
<evidence type="ECO:0000256" key="1">
    <source>
        <dbReference type="ARBA" id="ARBA00005594"/>
    </source>
</evidence>
<keyword evidence="3" id="KW-0436">Ligase</keyword>
<dbReference type="Proteomes" id="UP000046392">
    <property type="component" value="Unplaced"/>
</dbReference>
<comment type="similarity">
    <text evidence="1">Belongs to the class-I aminoacyl-tRNA synthetase family.</text>
</comment>
<keyword evidence="4" id="KW-0547">Nucleotide-binding</keyword>
<evidence type="ECO:0000256" key="4">
    <source>
        <dbReference type="ARBA" id="ARBA00022741"/>
    </source>
</evidence>
<sequence>MLKIARSQRFLHSHYLWSGRYCNTSPNVDKEVPLKKKIFLPETSYERRIKTDERSSLDRDIFIAGKFDEFYSWQKDDPSRSELPSFCILDGPPYANGRAHVGHSVNKILKDFVVKSQALLGHRVNYRAGWDCHGLPIELKITKNKDATDPVTIREEARKVANAAIEDQKTSFIRWGVSGDFINPYKTMDPSYVVSELKILGNLYDRGIVRRDRKPVYFSPSTGTALAEAELEYNENHKSKAVFFRFPIINTEEVMKRTEHEKTFSIYGLVWTTTPWTLPLNNAITYSKDMEYLLIEPMDHDNKCHAIKSLYIIGKPLLNEVKKAFGDCEIKIHKNISPDVLSKLHYRSCSFTSLGLPFLEGSFVKDDIGTGLVHTSFAHGFNDFSLAKERGFDVECFVDDKGCYTRDLGYELEGKNVLTEGVKAVLEKFKKDVVYTYDYKHSYPYDWRSKKPVIIKASSQWFIDVGKFSKEAVERITNKEVIVNCAGTDLSSSLVGTLKNRPSWCISRQRVWGVPIPSVRVEGTTDFKTSKQLIERVAKLIEESNDTDIWWKMDLKDILTPEIRGSLGINQDDEVVKGNDILDVWFDSGVAWHMLQENNNSSKADLVIEGLDQFRGWFQSLLLTSLAFNNEIPYKQINVHGFVVDDKGKKMSKSLGNVIDPSSVTDGSLKRKALGADGLRLWVGMNGSDKYSTIKIGPTTFDALDKKLDMYRSTLRFILGSLKTYNDDKKDIQLNLLDERILYQLNRYLDVVKNAYSRYSFSRALAALDNFISNFSSDYISLVRDRVYCHPIDSPLHNGAIYTINKVGTSVSHSISPILPHLSTEFFMHHPIYRQNPEVSLRVPFDNLYVSEDIFKTPNLEDTINVIKRIFKVANNVAYQEKIDVTKRCLCIEVPSNSIENSILNSIPAKELVEIFGVSEVLIRTTKDGEITETSPENSIKCTFESASGKFCQRCRRHFKTTPEGFCSRCEEAIKYFL</sequence>
<accession>A0A0N5BYF8</accession>
<dbReference type="Gene3D" id="3.90.740.10">
    <property type="entry name" value="Valyl/Leucyl/Isoleucyl-tRNA synthetase, editing domain"/>
    <property type="match status" value="1"/>
</dbReference>
<proteinExistence type="inferred from homology"/>
<dbReference type="WBParaSite" id="SPAL_0001081400.2">
    <property type="protein sequence ID" value="SPAL_0001081400.2"/>
    <property type="gene ID" value="SPAL_0001081400"/>
</dbReference>
<dbReference type="Pfam" id="PF00133">
    <property type="entry name" value="tRNA-synt_1"/>
    <property type="match status" value="1"/>
</dbReference>
<dbReference type="SUPFAM" id="SSF47323">
    <property type="entry name" value="Anticodon-binding domain of a subclass of class I aminoacyl-tRNA synthetases"/>
    <property type="match status" value="1"/>
</dbReference>
<dbReference type="GO" id="GO:0002161">
    <property type="term" value="F:aminoacyl-tRNA deacylase activity"/>
    <property type="evidence" value="ECO:0007669"/>
    <property type="project" value="InterPro"/>
</dbReference>
<dbReference type="GO" id="GO:0006428">
    <property type="term" value="P:isoleucyl-tRNA aminoacylation"/>
    <property type="evidence" value="ECO:0007669"/>
    <property type="project" value="InterPro"/>
</dbReference>
<dbReference type="GO" id="GO:0005739">
    <property type="term" value="C:mitochondrion"/>
    <property type="evidence" value="ECO:0007669"/>
    <property type="project" value="TreeGrafter"/>
</dbReference>
<evidence type="ECO:0000256" key="5">
    <source>
        <dbReference type="ARBA" id="ARBA00022840"/>
    </source>
</evidence>
<dbReference type="InterPro" id="IPR050081">
    <property type="entry name" value="Ile-tRNA_ligase"/>
</dbReference>
<evidence type="ECO:0000256" key="6">
    <source>
        <dbReference type="ARBA" id="ARBA00022917"/>
    </source>
</evidence>
<dbReference type="InterPro" id="IPR014729">
    <property type="entry name" value="Rossmann-like_a/b/a_fold"/>
</dbReference>
<dbReference type="Gene3D" id="1.10.730.20">
    <property type="match status" value="1"/>
</dbReference>
<dbReference type="PANTHER" id="PTHR42765:SF1">
    <property type="entry name" value="ISOLEUCINE--TRNA LIGASE, MITOCHONDRIAL"/>
    <property type="match status" value="1"/>
</dbReference>
<organism evidence="11 12">
    <name type="scientific">Strongyloides papillosus</name>
    <name type="common">Intestinal threadworm</name>
    <dbReference type="NCBI Taxonomy" id="174720"/>
    <lineage>
        <taxon>Eukaryota</taxon>
        <taxon>Metazoa</taxon>
        <taxon>Ecdysozoa</taxon>
        <taxon>Nematoda</taxon>
        <taxon>Chromadorea</taxon>
        <taxon>Rhabditida</taxon>
        <taxon>Tylenchina</taxon>
        <taxon>Panagrolaimomorpha</taxon>
        <taxon>Strongyloidoidea</taxon>
        <taxon>Strongyloididae</taxon>
        <taxon>Strongyloides</taxon>
    </lineage>
</organism>
<dbReference type="NCBIfam" id="TIGR00392">
    <property type="entry name" value="ileS"/>
    <property type="match status" value="1"/>
</dbReference>
<keyword evidence="11" id="KW-1185">Reference proteome</keyword>
<dbReference type="InterPro" id="IPR002301">
    <property type="entry name" value="Ile-tRNA-ligase"/>
</dbReference>
<dbReference type="GO" id="GO:0032543">
    <property type="term" value="P:mitochondrial translation"/>
    <property type="evidence" value="ECO:0007669"/>
    <property type="project" value="TreeGrafter"/>
</dbReference>
<evidence type="ECO:0000256" key="8">
    <source>
        <dbReference type="ARBA" id="ARBA00032665"/>
    </source>
</evidence>
<dbReference type="GO" id="GO:0004822">
    <property type="term" value="F:isoleucine-tRNA ligase activity"/>
    <property type="evidence" value="ECO:0007669"/>
    <property type="project" value="UniProtKB-EC"/>
</dbReference>
<evidence type="ECO:0000313" key="12">
    <source>
        <dbReference type="WBParaSite" id="SPAL_0001081400.2"/>
    </source>
</evidence>
<keyword evidence="6" id="KW-0648">Protein biosynthesis</keyword>
<name>A0A0N5BYF8_STREA</name>
<dbReference type="InterPro" id="IPR009008">
    <property type="entry name" value="Val/Leu/Ile-tRNA-synth_edit"/>
</dbReference>
<dbReference type="Gene3D" id="3.40.50.620">
    <property type="entry name" value="HUPs"/>
    <property type="match status" value="2"/>
</dbReference>
<dbReference type="PRINTS" id="PR00984">
    <property type="entry name" value="TRNASYNTHILE"/>
</dbReference>
<dbReference type="STRING" id="174720.A0A0N5BYF8"/>
<reference evidence="12" key="1">
    <citation type="submission" date="2017-02" db="UniProtKB">
        <authorList>
            <consortium name="WormBaseParasite"/>
        </authorList>
    </citation>
    <scope>IDENTIFICATION</scope>
</reference>
<dbReference type="GO" id="GO:0005524">
    <property type="term" value="F:ATP binding"/>
    <property type="evidence" value="ECO:0007669"/>
    <property type="project" value="UniProtKB-KW"/>
</dbReference>
<evidence type="ECO:0000256" key="3">
    <source>
        <dbReference type="ARBA" id="ARBA00022598"/>
    </source>
</evidence>
<dbReference type="AlphaFoldDB" id="A0A0N5BYF8"/>
<dbReference type="SUPFAM" id="SSF52374">
    <property type="entry name" value="Nucleotidylyl transferase"/>
    <property type="match status" value="1"/>
</dbReference>
<dbReference type="SUPFAM" id="SSF50677">
    <property type="entry name" value="ValRS/IleRS/LeuRS editing domain"/>
    <property type="match status" value="1"/>
</dbReference>
<keyword evidence="7" id="KW-0030">Aminoacyl-tRNA synthetase</keyword>
<dbReference type="InterPro" id="IPR013155">
    <property type="entry name" value="M/V/L/I-tRNA-synth_anticd-bd"/>
</dbReference>
<feature type="domain" description="Aminoacyl-tRNA synthetase class Ia" evidence="9">
    <location>
        <begin position="72"/>
        <end position="684"/>
    </location>
</feature>
<evidence type="ECO:0000259" key="10">
    <source>
        <dbReference type="Pfam" id="PF08264"/>
    </source>
</evidence>
<dbReference type="InterPro" id="IPR009080">
    <property type="entry name" value="tRNAsynth_Ia_anticodon-bd"/>
</dbReference>
<dbReference type="EC" id="6.1.1.5" evidence="2"/>
<evidence type="ECO:0000256" key="7">
    <source>
        <dbReference type="ARBA" id="ARBA00023146"/>
    </source>
</evidence>
<dbReference type="PANTHER" id="PTHR42765">
    <property type="entry name" value="SOLEUCYL-TRNA SYNTHETASE"/>
    <property type="match status" value="1"/>
</dbReference>
<dbReference type="Pfam" id="PF08264">
    <property type="entry name" value="Anticodon_1"/>
    <property type="match status" value="1"/>
</dbReference>
<protein>
    <recommendedName>
        <fullName evidence="2">isoleucine--tRNA ligase</fullName>
        <ecNumber evidence="2">6.1.1.5</ecNumber>
    </recommendedName>
    <alternativeName>
        <fullName evidence="8">Isoleucyl-tRNA synthetase</fullName>
    </alternativeName>
</protein>
<evidence type="ECO:0000256" key="2">
    <source>
        <dbReference type="ARBA" id="ARBA00013165"/>
    </source>
</evidence>
<evidence type="ECO:0000313" key="11">
    <source>
        <dbReference type="Proteomes" id="UP000046392"/>
    </source>
</evidence>
<evidence type="ECO:0000259" key="9">
    <source>
        <dbReference type="Pfam" id="PF00133"/>
    </source>
</evidence>
<keyword evidence="5" id="KW-0067">ATP-binding</keyword>